<dbReference type="Gene3D" id="4.10.1080.10">
    <property type="entry name" value="TSP type-3 repeat"/>
    <property type="match status" value="1"/>
</dbReference>
<evidence type="ECO:0000256" key="1">
    <source>
        <dbReference type="ARBA" id="ARBA00022729"/>
    </source>
</evidence>
<protein>
    <submittedName>
        <fullName evidence="2">OmpA family protein</fullName>
    </submittedName>
</protein>
<dbReference type="Proteomes" id="UP000280825">
    <property type="component" value="Unassembled WGS sequence"/>
</dbReference>
<evidence type="ECO:0000313" key="2">
    <source>
        <dbReference type="EMBL" id="RTY98907.1"/>
    </source>
</evidence>
<feature type="non-terminal residue" evidence="2">
    <location>
        <position position="1"/>
    </location>
</feature>
<evidence type="ECO:0000313" key="3">
    <source>
        <dbReference type="Proteomes" id="UP000280825"/>
    </source>
</evidence>
<dbReference type="InterPro" id="IPR011250">
    <property type="entry name" value="OMP/PagP_B-barrel"/>
</dbReference>
<gene>
    <name evidence="2" type="ORF">EKL98_15610</name>
</gene>
<accession>A0A3S0PDV5</accession>
<keyword evidence="1" id="KW-0732">Signal</keyword>
<dbReference type="GO" id="GO:0005509">
    <property type="term" value="F:calcium ion binding"/>
    <property type="evidence" value="ECO:0007669"/>
    <property type="project" value="InterPro"/>
</dbReference>
<reference evidence="2 3" key="1">
    <citation type="submission" date="2018-12" db="EMBL/GenBank/DDBJ databases">
        <title>Flavobacterium sp. nov., isolated from glacier ice.</title>
        <authorList>
            <person name="Liu Q."/>
            <person name="Xin Y.-H."/>
        </authorList>
    </citation>
    <scope>NUCLEOTIDE SEQUENCE [LARGE SCALE GENOMIC DNA]</scope>
    <source>
        <strain evidence="2 3">RB1N8</strain>
    </source>
</reference>
<organism evidence="2 3">
    <name type="scientific">Flavobacterium bomense</name>
    <dbReference type="NCBI Taxonomy" id="2497483"/>
    <lineage>
        <taxon>Bacteria</taxon>
        <taxon>Pseudomonadati</taxon>
        <taxon>Bacteroidota</taxon>
        <taxon>Flavobacteriia</taxon>
        <taxon>Flavobacteriales</taxon>
        <taxon>Flavobacteriaceae</taxon>
        <taxon>Flavobacterium</taxon>
    </lineage>
</organism>
<name>A0A3S0PDV5_9FLAO</name>
<sequence>SRSVGNNFSVGVQGSVNKISKFVGYDPLNSESNSSGYIVSNPRDLKYFGIDLSVKYSFMVLIDSKTIDPSLSLGGGYTNLGDSSFSTFNPGAGLTFWFNKKVGLSLATTYKKSFGDRNVFGDSYTPDSPSHFQHSAGITYQFGGKDTDADGIYDKYDACPEVVGLIQFNGCPDSDGDGIINGSDACPDAFGIAALNGCPDIDEDGIADKDDACPYDAGFPALKGCPDTDGDGIIDPDDRCPRIPGPASNNGCPVN</sequence>
<dbReference type="SUPFAM" id="SSF103647">
    <property type="entry name" value="TSP type-3 repeat"/>
    <property type="match status" value="1"/>
</dbReference>
<dbReference type="GO" id="GO:0007155">
    <property type="term" value="P:cell adhesion"/>
    <property type="evidence" value="ECO:0007669"/>
    <property type="project" value="InterPro"/>
</dbReference>
<dbReference type="EMBL" id="RYDJ01000072">
    <property type="protein sequence ID" value="RTY98907.1"/>
    <property type="molecule type" value="Genomic_DNA"/>
</dbReference>
<keyword evidence="3" id="KW-1185">Reference proteome</keyword>
<dbReference type="InterPro" id="IPR028974">
    <property type="entry name" value="TSP_type-3_rpt"/>
</dbReference>
<dbReference type="Pfam" id="PF02412">
    <property type="entry name" value="TSP_3"/>
    <property type="match status" value="3"/>
</dbReference>
<proteinExistence type="predicted"/>
<dbReference type="AlphaFoldDB" id="A0A3S0PDV5"/>
<dbReference type="InterPro" id="IPR003367">
    <property type="entry name" value="Thrombospondin_3-like_rpt"/>
</dbReference>
<dbReference type="RefSeq" id="WP_199740725.1">
    <property type="nucleotide sequence ID" value="NZ_RYDJ01000072.1"/>
</dbReference>
<dbReference type="SUPFAM" id="SSF56925">
    <property type="entry name" value="OMPA-like"/>
    <property type="match status" value="1"/>
</dbReference>
<comment type="caution">
    <text evidence="2">The sequence shown here is derived from an EMBL/GenBank/DDBJ whole genome shotgun (WGS) entry which is preliminary data.</text>
</comment>